<feature type="domain" description="PIH1D1/2/3 CS-like" evidence="3">
    <location>
        <begin position="321"/>
        <end position="389"/>
    </location>
</feature>
<feature type="compositionally biased region" description="Polar residues" evidence="2">
    <location>
        <begin position="46"/>
        <end position="59"/>
    </location>
</feature>
<sequence>MANATFVTYPFHLPSHISEYIKLSNQRLYKEETWPPTKTQSDRSSQEASPASGLNSPSTDFEESKKKPAKGFNFSKSLKGIKSEAGTAVLSAGDGSETVKVQDTSFGGQRARVVHLAPHALQDNFAEKTLAKLDMISKESSVPHSPAPPRSNSSTSASERVGREVDDPKTSIGDMAKLFSSLNSIGASPSSLSSTASFSSSTANPKPKSSYASVDPNSMLCDLSSDQDLRSSPSNASSSSSKNWGKGTSLVGSLRSGSTVLSKGPCPMCGHTCSFVTFGPSNGDSESGSRVWNHYVREGAEVLKSGGKKAGGKPVGLQEDTPDPKAVQVVVMLPESVTTVRDVNFILGLKHFEISVPSSGKLKIELPYCVDEDTCTANFSKAKHRLTVATVRK</sequence>
<dbReference type="Pfam" id="PF18201">
    <property type="entry name" value="PIH1_CS"/>
    <property type="match status" value="1"/>
</dbReference>
<feature type="compositionally biased region" description="Low complexity" evidence="2">
    <location>
        <begin position="188"/>
        <end position="205"/>
    </location>
</feature>
<accession>A0A7S0VNV5</accession>
<feature type="region of interest" description="Disordered" evidence="2">
    <location>
        <begin position="137"/>
        <end position="171"/>
    </location>
</feature>
<dbReference type="EMBL" id="HBFM01033001">
    <property type="protein sequence ID" value="CAD8792023.1"/>
    <property type="molecule type" value="Transcribed_RNA"/>
</dbReference>
<comment type="similarity">
    <text evidence="1">Belongs to the PIH1 family.</text>
</comment>
<feature type="compositionally biased region" description="Low complexity" evidence="2">
    <location>
        <begin position="231"/>
        <end position="241"/>
    </location>
</feature>
<evidence type="ECO:0000256" key="2">
    <source>
        <dbReference type="SAM" id="MobiDB-lite"/>
    </source>
</evidence>
<proteinExistence type="inferred from homology"/>
<dbReference type="AlphaFoldDB" id="A0A7S0VNV5"/>
<evidence type="ECO:0000256" key="1">
    <source>
        <dbReference type="ARBA" id="ARBA00008511"/>
    </source>
</evidence>
<feature type="compositionally biased region" description="Basic and acidic residues" evidence="2">
    <location>
        <begin position="160"/>
        <end position="169"/>
    </location>
</feature>
<evidence type="ECO:0000313" key="4">
    <source>
        <dbReference type="EMBL" id="CAD8792023.1"/>
    </source>
</evidence>
<feature type="region of interest" description="Disordered" evidence="2">
    <location>
        <begin position="188"/>
        <end position="247"/>
    </location>
</feature>
<evidence type="ECO:0000259" key="3">
    <source>
        <dbReference type="Pfam" id="PF18201"/>
    </source>
</evidence>
<reference evidence="4" key="1">
    <citation type="submission" date="2021-01" db="EMBL/GenBank/DDBJ databases">
        <authorList>
            <person name="Corre E."/>
            <person name="Pelletier E."/>
            <person name="Niang G."/>
            <person name="Scheremetjew M."/>
            <person name="Finn R."/>
            <person name="Kale V."/>
            <person name="Holt S."/>
            <person name="Cochrane G."/>
            <person name="Meng A."/>
            <person name="Brown T."/>
            <person name="Cohen L."/>
        </authorList>
    </citation>
    <scope>NUCLEOTIDE SEQUENCE</scope>
    <source>
        <strain evidence="4">SAG 63-3</strain>
    </source>
</reference>
<protein>
    <recommendedName>
        <fullName evidence="3">PIH1D1/2/3 CS-like domain-containing protein</fullName>
    </recommendedName>
</protein>
<organism evidence="4">
    <name type="scientific">Polytomella parva</name>
    <dbReference type="NCBI Taxonomy" id="51329"/>
    <lineage>
        <taxon>Eukaryota</taxon>
        <taxon>Viridiplantae</taxon>
        <taxon>Chlorophyta</taxon>
        <taxon>core chlorophytes</taxon>
        <taxon>Chlorophyceae</taxon>
        <taxon>CS clade</taxon>
        <taxon>Chlamydomonadales</taxon>
        <taxon>Chlamydomonadaceae</taxon>
        <taxon>Polytomella</taxon>
    </lineage>
</organism>
<dbReference type="InterPro" id="IPR041442">
    <property type="entry name" value="PIH1D1/2/3_CS-like"/>
</dbReference>
<feature type="region of interest" description="Disordered" evidence="2">
    <location>
        <begin position="33"/>
        <end position="75"/>
    </location>
</feature>
<name>A0A7S0VNV5_9CHLO</name>
<gene>
    <name evidence="4" type="ORF">PPAR00522_LOCUS21589</name>
</gene>